<evidence type="ECO:0000313" key="10">
    <source>
        <dbReference type="Proteomes" id="UP000031036"/>
    </source>
</evidence>
<proteinExistence type="predicted"/>
<gene>
    <name evidence="9" type="primary">KDM8</name>
    <name evidence="9" type="ORF">Tcan_17622</name>
</gene>
<dbReference type="Pfam" id="PF13621">
    <property type="entry name" value="Cupin_8"/>
    <property type="match status" value="1"/>
</dbReference>
<evidence type="ECO:0000259" key="8">
    <source>
        <dbReference type="PROSITE" id="PS51184"/>
    </source>
</evidence>
<keyword evidence="9" id="KW-0489">Methyltransferase</keyword>
<dbReference type="InterPro" id="IPR000182">
    <property type="entry name" value="GNAT_dom"/>
</dbReference>
<dbReference type="GO" id="GO:0016747">
    <property type="term" value="F:acyltransferase activity, transferring groups other than amino-acyl groups"/>
    <property type="evidence" value="ECO:0007669"/>
    <property type="project" value="InterPro"/>
</dbReference>
<dbReference type="AlphaFoldDB" id="A0A0B2V973"/>
<dbReference type="GO" id="GO:0005634">
    <property type="term" value="C:nucleus"/>
    <property type="evidence" value="ECO:0007669"/>
    <property type="project" value="UniProtKB-SubCell"/>
</dbReference>
<dbReference type="SUPFAM" id="SSF55729">
    <property type="entry name" value="Acyl-CoA N-acyltransferases (Nat)"/>
    <property type="match status" value="1"/>
</dbReference>
<evidence type="ECO:0000256" key="4">
    <source>
        <dbReference type="ARBA" id="ARBA00022964"/>
    </source>
</evidence>
<keyword evidence="4" id="KW-0223">Dioxygenase</keyword>
<dbReference type="OMA" id="FREAHVF"/>
<dbReference type="InterPro" id="IPR003347">
    <property type="entry name" value="JmjC_dom"/>
</dbReference>
<evidence type="ECO:0000256" key="5">
    <source>
        <dbReference type="ARBA" id="ARBA00023002"/>
    </source>
</evidence>
<dbReference type="InterPro" id="IPR041667">
    <property type="entry name" value="Cupin_8"/>
</dbReference>
<protein>
    <submittedName>
        <fullName evidence="9">Lysine-specific demethylase 8</fullName>
    </submittedName>
</protein>
<evidence type="ECO:0000256" key="1">
    <source>
        <dbReference type="ARBA" id="ARBA00001954"/>
    </source>
</evidence>
<keyword evidence="3" id="KW-0479">Metal-binding</keyword>
<keyword evidence="10" id="KW-1185">Reference proteome</keyword>
<dbReference type="Gene3D" id="3.40.630.30">
    <property type="match status" value="1"/>
</dbReference>
<dbReference type="GO" id="GO:0008168">
    <property type="term" value="F:methyltransferase activity"/>
    <property type="evidence" value="ECO:0007669"/>
    <property type="project" value="UniProtKB-KW"/>
</dbReference>
<dbReference type="InterPro" id="IPR056520">
    <property type="entry name" value="ARM_KDM8_N"/>
</dbReference>
<dbReference type="Pfam" id="PF13673">
    <property type="entry name" value="Acetyltransf_10"/>
    <property type="match status" value="1"/>
</dbReference>
<dbReference type="Proteomes" id="UP000031036">
    <property type="component" value="Unassembled WGS sequence"/>
</dbReference>
<reference evidence="9 10" key="1">
    <citation type="submission" date="2014-11" db="EMBL/GenBank/DDBJ databases">
        <title>Genetic blueprint of the zoonotic pathogen Toxocara canis.</title>
        <authorList>
            <person name="Zhu X.-Q."/>
            <person name="Korhonen P.K."/>
            <person name="Cai H."/>
            <person name="Young N.D."/>
            <person name="Nejsum P."/>
            <person name="von Samson-Himmelstjerna G."/>
            <person name="Boag P.R."/>
            <person name="Tan P."/>
            <person name="Li Q."/>
            <person name="Min J."/>
            <person name="Yang Y."/>
            <person name="Wang X."/>
            <person name="Fang X."/>
            <person name="Hall R.S."/>
            <person name="Hofmann A."/>
            <person name="Sternberg P.W."/>
            <person name="Jex A.R."/>
            <person name="Gasser R.B."/>
        </authorList>
    </citation>
    <scope>NUCLEOTIDE SEQUENCE [LARGE SCALE GENOMIC DNA]</scope>
    <source>
        <strain evidence="9">PN_DK_2014</strain>
    </source>
</reference>
<dbReference type="InterPro" id="IPR016181">
    <property type="entry name" value="Acyl_CoA_acyltransferase"/>
</dbReference>
<dbReference type="GO" id="GO:0051213">
    <property type="term" value="F:dioxygenase activity"/>
    <property type="evidence" value="ECO:0007669"/>
    <property type="project" value="UniProtKB-KW"/>
</dbReference>
<sequence length="527" mass="59579">MMERQEDNAAEMVVLQEFNGGDNEKLLAACLTSWRKKGLGERICDYAIKVAERRKDGVLLVAQAQTHSLCFYEKLGFIAVSDTFIEAGIPHQTMIYLPPKNVKLELDAWNDSIARYPFVAGECFDPNVISVIRKLIHLKWEKCYPRLVHLRFETEERVVGSSLLRTYRECALATQRSDFERSEKLEKLLLTLTWEKLNTGHYSQVNDAWRALYSAVAACKAYRLLAHHKFEEAIRACDMGLMMGGDVDGQSLSAFATYIHSLCPPLAPLLVKVSSSDEPKPLSNSCWIRRIERPSMDEFCGFIRRGEPVIITGVVSQWPAFEVCSFEYFNSVMGHRTVPVEVGSSYASDGWSQSLMTVTEFMQQFIENESERGVGYLAQHRLFDQVPELLDDIIVPDYCAFGEESLDQVDLNIWVGPAGTVSPLHTDPKSNIFCQVYGRKFLRLVPNSDTAVVYPNDEGFLTNTSQVDAEQPDLSRYPLFKSAHVLDCVLLAGECLFIPTAFWHYVKALQPSISVSCWFHTQNASSL</sequence>
<dbReference type="EMBL" id="JPKZ01001802">
    <property type="protein sequence ID" value="KHN79971.1"/>
    <property type="molecule type" value="Genomic_DNA"/>
</dbReference>
<keyword evidence="6" id="KW-0408">Iron</keyword>
<comment type="subcellular location">
    <subcellularLocation>
        <location evidence="2">Nucleus</location>
    </subcellularLocation>
</comment>
<organism evidence="9 10">
    <name type="scientific">Toxocara canis</name>
    <name type="common">Canine roundworm</name>
    <dbReference type="NCBI Taxonomy" id="6265"/>
    <lineage>
        <taxon>Eukaryota</taxon>
        <taxon>Metazoa</taxon>
        <taxon>Ecdysozoa</taxon>
        <taxon>Nematoda</taxon>
        <taxon>Chromadorea</taxon>
        <taxon>Rhabditida</taxon>
        <taxon>Spirurina</taxon>
        <taxon>Ascaridomorpha</taxon>
        <taxon>Ascaridoidea</taxon>
        <taxon>Toxocaridae</taxon>
        <taxon>Toxocara</taxon>
    </lineage>
</organism>
<evidence type="ECO:0000256" key="6">
    <source>
        <dbReference type="ARBA" id="ARBA00023004"/>
    </source>
</evidence>
<accession>A0A0B2V973</accession>
<dbReference type="Gene3D" id="2.60.120.650">
    <property type="entry name" value="Cupin"/>
    <property type="match status" value="1"/>
</dbReference>
<comment type="cofactor">
    <cofactor evidence="1">
        <name>Fe(2+)</name>
        <dbReference type="ChEBI" id="CHEBI:29033"/>
    </cofactor>
</comment>
<evidence type="ECO:0000256" key="2">
    <source>
        <dbReference type="ARBA" id="ARBA00004123"/>
    </source>
</evidence>
<dbReference type="SUPFAM" id="SSF51197">
    <property type="entry name" value="Clavaminate synthase-like"/>
    <property type="match status" value="1"/>
</dbReference>
<dbReference type="PANTHER" id="PTHR12461:SF105">
    <property type="entry name" value="HYPOXIA-INDUCIBLE FACTOR 1-ALPHA INHIBITOR"/>
    <property type="match status" value="1"/>
</dbReference>
<dbReference type="PROSITE" id="PS51184">
    <property type="entry name" value="JMJC"/>
    <property type="match status" value="1"/>
</dbReference>
<feature type="domain" description="JmjC" evidence="8">
    <location>
        <begin position="384"/>
        <end position="527"/>
    </location>
</feature>
<evidence type="ECO:0000313" key="9">
    <source>
        <dbReference type="EMBL" id="KHN79971.1"/>
    </source>
</evidence>
<dbReference type="GO" id="GO:0046872">
    <property type="term" value="F:metal ion binding"/>
    <property type="evidence" value="ECO:0007669"/>
    <property type="project" value="UniProtKB-KW"/>
</dbReference>
<name>A0A0B2V973_TOXCA</name>
<evidence type="ECO:0000256" key="7">
    <source>
        <dbReference type="ARBA" id="ARBA00023242"/>
    </source>
</evidence>
<keyword evidence="5" id="KW-0560">Oxidoreductase</keyword>
<keyword evidence="7" id="KW-0539">Nucleus</keyword>
<dbReference type="Pfam" id="PF24472">
    <property type="entry name" value="ARM_KDM8_N"/>
    <property type="match status" value="1"/>
</dbReference>
<dbReference type="PANTHER" id="PTHR12461">
    <property type="entry name" value="HYPOXIA-INDUCIBLE FACTOR 1 ALPHA INHIBITOR-RELATED"/>
    <property type="match status" value="1"/>
</dbReference>
<comment type="caution">
    <text evidence="9">The sequence shown here is derived from an EMBL/GenBank/DDBJ whole genome shotgun (WGS) entry which is preliminary data.</text>
</comment>
<evidence type="ECO:0000256" key="3">
    <source>
        <dbReference type="ARBA" id="ARBA00022723"/>
    </source>
</evidence>
<dbReference type="OrthoDB" id="47172at2759"/>
<dbReference type="SMART" id="SM00558">
    <property type="entry name" value="JmjC"/>
    <property type="match status" value="1"/>
</dbReference>
<dbReference type="GO" id="GO:0032259">
    <property type="term" value="P:methylation"/>
    <property type="evidence" value="ECO:0007669"/>
    <property type="project" value="UniProtKB-KW"/>
</dbReference>
<keyword evidence="9" id="KW-0808">Transferase</keyword>
<dbReference type="STRING" id="6265.A0A0B2V973"/>